<keyword evidence="1" id="KW-0472">Membrane</keyword>
<evidence type="ECO:0000313" key="2">
    <source>
        <dbReference type="EMBL" id="MBM0231090.1"/>
    </source>
</evidence>
<protein>
    <recommendedName>
        <fullName evidence="4">PH domain-containing protein</fullName>
    </recommendedName>
</protein>
<evidence type="ECO:0008006" key="4">
    <source>
        <dbReference type="Google" id="ProtNLM"/>
    </source>
</evidence>
<feature type="transmembrane region" description="Helical" evidence="1">
    <location>
        <begin position="136"/>
        <end position="156"/>
    </location>
</feature>
<evidence type="ECO:0000256" key="1">
    <source>
        <dbReference type="SAM" id="Phobius"/>
    </source>
</evidence>
<organism evidence="2 3">
    <name type="scientific">Micromonospora parastrephiae</name>
    <dbReference type="NCBI Taxonomy" id="2806101"/>
    <lineage>
        <taxon>Bacteria</taxon>
        <taxon>Bacillati</taxon>
        <taxon>Actinomycetota</taxon>
        <taxon>Actinomycetes</taxon>
        <taxon>Micromonosporales</taxon>
        <taxon>Micromonosporaceae</taxon>
        <taxon>Micromonospora</taxon>
    </lineage>
</organism>
<feature type="transmembrane region" description="Helical" evidence="1">
    <location>
        <begin position="188"/>
        <end position="212"/>
    </location>
</feature>
<reference evidence="2 3" key="1">
    <citation type="submission" date="2021-01" db="EMBL/GenBank/DDBJ databases">
        <title>Draft genome sequence of Micromonospora sp. strain STR1_7.</title>
        <authorList>
            <person name="Karlyshev A."/>
            <person name="Jawad R."/>
        </authorList>
    </citation>
    <scope>NUCLEOTIDE SEQUENCE [LARGE SCALE GENOMIC DNA]</scope>
    <source>
        <strain evidence="2 3">STR1-7</strain>
    </source>
</reference>
<dbReference type="Proteomes" id="UP000601027">
    <property type="component" value="Unassembled WGS sequence"/>
</dbReference>
<accession>A0ABS1XPA9</accession>
<evidence type="ECO:0000313" key="3">
    <source>
        <dbReference type="Proteomes" id="UP000601027"/>
    </source>
</evidence>
<feature type="transmembrane region" description="Helical" evidence="1">
    <location>
        <begin position="17"/>
        <end position="34"/>
    </location>
</feature>
<dbReference type="EMBL" id="JAEVHM010000009">
    <property type="protein sequence ID" value="MBM0231090.1"/>
    <property type="molecule type" value="Genomic_DNA"/>
</dbReference>
<name>A0ABS1XPA9_9ACTN</name>
<dbReference type="RefSeq" id="WP_203173568.1">
    <property type="nucleotide sequence ID" value="NZ_JAEVHM010000009.1"/>
</dbReference>
<keyword evidence="1" id="KW-1133">Transmembrane helix</keyword>
<sequence>MTTVIATSWIPTRFGRLIGYSLVIVAVAVPLAITQLTKAMRGGSAESYEIHEHGLAHVRRGDRRAWTWEQVYGVVVIEKGGIAWFGWDFGCLVSLNDGVRLQFNGLTRDARAMAGTLKSRCPQAVGKRHDPRWQAIFLWLAPVLAVAFGWTIWWAVDLIRTNDAQSDSLSPGYVKGVDPLSDGAIGGLSLLIVACALGGIAATFASIGLIAARIRSR</sequence>
<keyword evidence="3" id="KW-1185">Reference proteome</keyword>
<proteinExistence type="predicted"/>
<comment type="caution">
    <text evidence="2">The sequence shown here is derived from an EMBL/GenBank/DDBJ whole genome shotgun (WGS) entry which is preliminary data.</text>
</comment>
<keyword evidence="1" id="KW-0812">Transmembrane</keyword>
<gene>
    <name evidence="2" type="ORF">JNW91_03885</name>
</gene>